<evidence type="ECO:0000313" key="8">
    <source>
        <dbReference type="EMBL" id="GIY29511.1"/>
    </source>
</evidence>
<dbReference type="InterPro" id="IPR036282">
    <property type="entry name" value="Glutathione-S-Trfase_C_sf"/>
</dbReference>
<dbReference type="GO" id="GO:0006749">
    <property type="term" value="P:glutathione metabolic process"/>
    <property type="evidence" value="ECO:0007669"/>
    <property type="project" value="TreeGrafter"/>
</dbReference>
<dbReference type="PANTHER" id="PTHR11571:SF222">
    <property type="entry name" value="GLUTATHIONE TRANSFERASE"/>
    <property type="match status" value="1"/>
</dbReference>
<comment type="similarity">
    <text evidence="2">Belongs to the GST superfamily. Mu family.</text>
</comment>
<reference evidence="8 9" key="1">
    <citation type="submission" date="2021-06" db="EMBL/GenBank/DDBJ databases">
        <title>Caerostris extrusa draft genome.</title>
        <authorList>
            <person name="Kono N."/>
            <person name="Arakawa K."/>
        </authorList>
    </citation>
    <scope>NUCLEOTIDE SEQUENCE [LARGE SCALE GENOMIC DNA]</scope>
</reference>
<dbReference type="InterPro" id="IPR004045">
    <property type="entry name" value="Glutathione_S-Trfase_N"/>
</dbReference>
<dbReference type="SUPFAM" id="SSF52833">
    <property type="entry name" value="Thioredoxin-like"/>
    <property type="match status" value="1"/>
</dbReference>
<dbReference type="InterPro" id="IPR036249">
    <property type="entry name" value="Thioredoxin-like_sf"/>
</dbReference>
<dbReference type="SUPFAM" id="SSF47616">
    <property type="entry name" value="GST C-terminal domain-like"/>
    <property type="match status" value="1"/>
</dbReference>
<dbReference type="InterPro" id="IPR040079">
    <property type="entry name" value="Glutathione_S-Trfase"/>
</dbReference>
<feature type="domain" description="GST C-terminal" evidence="7">
    <location>
        <begin position="85"/>
        <end position="210"/>
    </location>
</feature>
<dbReference type="AlphaFoldDB" id="A0AAV4S8R2"/>
<dbReference type="PROSITE" id="PS50405">
    <property type="entry name" value="GST_CTER"/>
    <property type="match status" value="1"/>
</dbReference>
<dbReference type="EMBL" id="BPLR01009084">
    <property type="protein sequence ID" value="GIY29511.1"/>
    <property type="molecule type" value="Genomic_DNA"/>
</dbReference>
<keyword evidence="4" id="KW-0808">Transferase</keyword>
<dbReference type="Pfam" id="PF14497">
    <property type="entry name" value="GST_C_3"/>
    <property type="match status" value="1"/>
</dbReference>
<dbReference type="PANTHER" id="PTHR11571">
    <property type="entry name" value="GLUTATHIONE S-TRANSFERASE"/>
    <property type="match status" value="1"/>
</dbReference>
<dbReference type="GO" id="GO:0004364">
    <property type="term" value="F:glutathione transferase activity"/>
    <property type="evidence" value="ECO:0007669"/>
    <property type="project" value="UniProtKB-EC"/>
</dbReference>
<evidence type="ECO:0000256" key="3">
    <source>
        <dbReference type="ARBA" id="ARBA00012452"/>
    </source>
</evidence>
<proteinExistence type="inferred from homology"/>
<evidence type="ECO:0000256" key="5">
    <source>
        <dbReference type="ARBA" id="ARBA00047960"/>
    </source>
</evidence>
<dbReference type="SFLD" id="SFLDG01205">
    <property type="entry name" value="AMPS.1"/>
    <property type="match status" value="1"/>
</dbReference>
<evidence type="ECO:0000256" key="1">
    <source>
        <dbReference type="ARBA" id="ARBA00003701"/>
    </source>
</evidence>
<evidence type="ECO:0000313" key="9">
    <source>
        <dbReference type="Proteomes" id="UP001054945"/>
    </source>
</evidence>
<dbReference type="SFLD" id="SFLDG00363">
    <property type="entry name" value="AMPS_(cytGST):_Alpha-__Mu-__Pi"/>
    <property type="match status" value="1"/>
</dbReference>
<accession>A0AAV4S8R2</accession>
<gene>
    <name evidence="8" type="ORF">CEXT_236641</name>
</gene>
<dbReference type="Proteomes" id="UP001054945">
    <property type="component" value="Unassembled WGS sequence"/>
</dbReference>
<name>A0AAV4S8R2_CAEEX</name>
<evidence type="ECO:0000259" key="6">
    <source>
        <dbReference type="PROSITE" id="PS50404"/>
    </source>
</evidence>
<keyword evidence="9" id="KW-1185">Reference proteome</keyword>
<comment type="caution">
    <text evidence="8">The sequence shown here is derived from an EMBL/GenBank/DDBJ whole genome shotgun (WGS) entry which is preliminary data.</text>
</comment>
<dbReference type="Pfam" id="PF02798">
    <property type="entry name" value="GST_N"/>
    <property type="match status" value="1"/>
</dbReference>
<dbReference type="SFLD" id="SFLDS00019">
    <property type="entry name" value="Glutathione_Transferase_(cytos"/>
    <property type="match status" value="1"/>
</dbReference>
<organism evidence="8 9">
    <name type="scientific">Caerostris extrusa</name>
    <name type="common">Bark spider</name>
    <name type="synonym">Caerostris bankana</name>
    <dbReference type="NCBI Taxonomy" id="172846"/>
    <lineage>
        <taxon>Eukaryota</taxon>
        <taxon>Metazoa</taxon>
        <taxon>Ecdysozoa</taxon>
        <taxon>Arthropoda</taxon>
        <taxon>Chelicerata</taxon>
        <taxon>Arachnida</taxon>
        <taxon>Araneae</taxon>
        <taxon>Araneomorphae</taxon>
        <taxon>Entelegynae</taxon>
        <taxon>Araneoidea</taxon>
        <taxon>Araneidae</taxon>
        <taxon>Caerostris</taxon>
    </lineage>
</organism>
<evidence type="ECO:0000256" key="4">
    <source>
        <dbReference type="ARBA" id="ARBA00022679"/>
    </source>
</evidence>
<dbReference type="EC" id="2.5.1.18" evidence="3"/>
<comment type="catalytic activity">
    <reaction evidence="5">
        <text>RX + glutathione = an S-substituted glutathione + a halide anion + H(+)</text>
        <dbReference type="Rhea" id="RHEA:16437"/>
        <dbReference type="ChEBI" id="CHEBI:15378"/>
        <dbReference type="ChEBI" id="CHEBI:16042"/>
        <dbReference type="ChEBI" id="CHEBI:17792"/>
        <dbReference type="ChEBI" id="CHEBI:57925"/>
        <dbReference type="ChEBI" id="CHEBI:90779"/>
        <dbReference type="EC" id="2.5.1.18"/>
    </reaction>
</comment>
<evidence type="ECO:0000259" key="7">
    <source>
        <dbReference type="PROSITE" id="PS50405"/>
    </source>
</evidence>
<dbReference type="Gene3D" id="1.20.1050.130">
    <property type="match status" value="1"/>
</dbReference>
<sequence length="220" mass="25872">MTKPILGYWDIRGIAEPIRFLLHYKHIDFVDKRYAFGTDDWQNDKLALGLDFPNLPYFIDGDVKLTQSITIMRYLAEKYGMDGKDGQQKLHLHMAEQTILDLRLSLFLILGRDDFEYAKEEFFKNIPVQLKLWDRYLGGNKFLNGDDVKYVDFIANETIDFYRLLYGNILEDFPTLQAYQNRIKNLPELQDYLNSPSYKRWPLFHPMAKFGGGGEEPNHA</sequence>
<dbReference type="InterPro" id="IPR050213">
    <property type="entry name" value="GST_superfamily"/>
</dbReference>
<feature type="domain" description="GST N-terminal" evidence="6">
    <location>
        <begin position="2"/>
        <end position="83"/>
    </location>
</feature>
<comment type="function">
    <text evidence="1">Conjugation of reduced glutathione to a wide number of exogenous and endogenous hydrophobic electrophiles.</text>
</comment>
<dbReference type="InterPro" id="IPR004046">
    <property type="entry name" value="GST_C"/>
</dbReference>
<dbReference type="InterPro" id="IPR010987">
    <property type="entry name" value="Glutathione-S-Trfase_C-like"/>
</dbReference>
<protein>
    <recommendedName>
        <fullName evidence="3">glutathione transferase</fullName>
        <ecNumber evidence="3">2.5.1.18</ecNumber>
    </recommendedName>
</protein>
<evidence type="ECO:0000256" key="2">
    <source>
        <dbReference type="ARBA" id="ARBA00005861"/>
    </source>
</evidence>
<dbReference type="PROSITE" id="PS50404">
    <property type="entry name" value="GST_NTER"/>
    <property type="match status" value="1"/>
</dbReference>